<proteinExistence type="predicted"/>
<evidence type="ECO:0000313" key="2">
    <source>
        <dbReference type="EMBL" id="MEA9356269.1"/>
    </source>
</evidence>
<evidence type="ECO:0000313" key="3">
    <source>
        <dbReference type="Proteomes" id="UP001302274"/>
    </source>
</evidence>
<name>A0ABU5VT93_9BACT</name>
<feature type="signal peptide" evidence="1">
    <location>
        <begin position="1"/>
        <end position="19"/>
    </location>
</feature>
<accession>A0ABU5VT93</accession>
<organism evidence="2 3">
    <name type="scientific">Bacteriovorax antarcticus</name>
    <dbReference type="NCBI Taxonomy" id="3088717"/>
    <lineage>
        <taxon>Bacteria</taxon>
        <taxon>Pseudomonadati</taxon>
        <taxon>Bdellovibrionota</taxon>
        <taxon>Bacteriovoracia</taxon>
        <taxon>Bacteriovoracales</taxon>
        <taxon>Bacteriovoracaceae</taxon>
        <taxon>Bacteriovorax</taxon>
    </lineage>
</organism>
<evidence type="ECO:0000256" key="1">
    <source>
        <dbReference type="SAM" id="SignalP"/>
    </source>
</evidence>
<dbReference type="Proteomes" id="UP001302274">
    <property type="component" value="Unassembled WGS sequence"/>
</dbReference>
<gene>
    <name evidence="2" type="ORF">SHI21_08650</name>
</gene>
<protein>
    <submittedName>
        <fullName evidence="2">Uncharacterized protein</fullName>
    </submittedName>
</protein>
<dbReference type="EMBL" id="JAYGJQ010000001">
    <property type="protein sequence ID" value="MEA9356269.1"/>
    <property type="molecule type" value="Genomic_DNA"/>
</dbReference>
<comment type="caution">
    <text evidence="2">The sequence shown here is derived from an EMBL/GenBank/DDBJ whole genome shotgun (WGS) entry which is preliminary data.</text>
</comment>
<keyword evidence="3" id="KW-1185">Reference proteome</keyword>
<keyword evidence="1" id="KW-0732">Signal</keyword>
<reference evidence="2 3" key="1">
    <citation type="submission" date="2023-11" db="EMBL/GenBank/DDBJ databases">
        <title>A Novel Polar Bacteriovorax (B. antarcticus) Isolated from the Biocrust in Antarctica.</title>
        <authorList>
            <person name="Mun W."/>
            <person name="Choi S.Y."/>
            <person name="Mitchell R.J."/>
        </authorList>
    </citation>
    <scope>NUCLEOTIDE SEQUENCE [LARGE SCALE GENOMIC DNA]</scope>
    <source>
        <strain evidence="2 3">PP10</strain>
    </source>
</reference>
<feature type="chain" id="PRO_5045293182" evidence="1">
    <location>
        <begin position="20"/>
        <end position="316"/>
    </location>
</feature>
<sequence>MKSLAIISLLLISTTPLLAASSFNEVRNVVFGENPMTADIHINNEIKSYEKNHLPHYEVTSDKFIRGGINRLLDRATRTLKDTDDYYPRLEKLLHSNGACFSGTWNINKANPYSGYFKNGSTGLFIGRASTALSETERGDARGFGLAGKIFPTTDKDSVVQTANFFLVDVLMGTQRNRFMDVGLTNKPSLGFRPSVIRLALKIMKVFKGVDSDPIYRQVYPISEMGLAVGEKVRTPKFMMIKTDKSVARNDDTDFRDELNIKKNHSYGIKFNIYVNDTSNKQDDGDWVKIGYIQADESAVSYGCDRRLHFAHPKFK</sequence>
<dbReference type="RefSeq" id="WP_323575956.1">
    <property type="nucleotide sequence ID" value="NZ_JAYGJQ010000001.1"/>
</dbReference>